<dbReference type="Proteomes" id="UP000198862">
    <property type="component" value="Unassembled WGS sequence"/>
</dbReference>
<evidence type="ECO:0000313" key="2">
    <source>
        <dbReference type="EMBL" id="SFC74655.1"/>
    </source>
</evidence>
<keyword evidence="1" id="KW-0732">Signal</keyword>
<evidence type="ECO:0000313" key="3">
    <source>
        <dbReference type="Proteomes" id="UP000198862"/>
    </source>
</evidence>
<accession>A0A1I1LNU4</accession>
<dbReference type="RefSeq" id="WP_091984073.1">
    <property type="nucleotide sequence ID" value="NZ_FOLO01000017.1"/>
</dbReference>
<evidence type="ECO:0008006" key="4">
    <source>
        <dbReference type="Google" id="ProtNLM"/>
    </source>
</evidence>
<gene>
    <name evidence="2" type="ORF">SAMN02745724_02434</name>
</gene>
<sequence length="237" mass="26134">MNKGTKVLALASLIVTNTACAQSIENQLRSTPTYSLFAGMTNGGDIIARGGKKVSEATSPEAEPDVSYSEKLKAGGFFAVGGGVNFALSDQINIQLNTSYHWDQVNDPDIKFSRFEFEIIPYYQVNHQIRLGLGVTHHFNIKSTGKALDFAEFNNKVSDIMIENTSQDIKTDFSNATGLIASVGYQFEGFNSLVELRAVKINYDANMNVMNQSLSEPSSQRVKAKGDHIGVYFHWLF</sequence>
<feature type="signal peptide" evidence="1">
    <location>
        <begin position="1"/>
        <end position="21"/>
    </location>
</feature>
<dbReference type="STRING" id="1123010.SAMN02745724_02434"/>
<proteinExistence type="predicted"/>
<dbReference type="AlphaFoldDB" id="A0A1I1LNU4"/>
<name>A0A1I1LNU4_9GAMM</name>
<protein>
    <recommendedName>
        <fullName evidence="4">Outer membrane protein beta-barrel domain-containing protein</fullName>
    </recommendedName>
</protein>
<dbReference type="EMBL" id="FOLO01000017">
    <property type="protein sequence ID" value="SFC74655.1"/>
    <property type="molecule type" value="Genomic_DNA"/>
</dbReference>
<dbReference type="OrthoDB" id="6289951at2"/>
<feature type="chain" id="PRO_5011543338" description="Outer membrane protein beta-barrel domain-containing protein" evidence="1">
    <location>
        <begin position="22"/>
        <end position="237"/>
    </location>
</feature>
<organism evidence="2 3">
    <name type="scientific">Pseudoalteromonas denitrificans DSM 6059</name>
    <dbReference type="NCBI Taxonomy" id="1123010"/>
    <lineage>
        <taxon>Bacteria</taxon>
        <taxon>Pseudomonadati</taxon>
        <taxon>Pseudomonadota</taxon>
        <taxon>Gammaproteobacteria</taxon>
        <taxon>Alteromonadales</taxon>
        <taxon>Pseudoalteromonadaceae</taxon>
        <taxon>Pseudoalteromonas</taxon>
    </lineage>
</organism>
<reference evidence="2 3" key="1">
    <citation type="submission" date="2016-10" db="EMBL/GenBank/DDBJ databases">
        <authorList>
            <person name="de Groot N.N."/>
        </authorList>
    </citation>
    <scope>NUCLEOTIDE SEQUENCE [LARGE SCALE GENOMIC DNA]</scope>
    <source>
        <strain evidence="2 3">DSM 6059</strain>
    </source>
</reference>
<keyword evidence="3" id="KW-1185">Reference proteome</keyword>
<evidence type="ECO:0000256" key="1">
    <source>
        <dbReference type="SAM" id="SignalP"/>
    </source>
</evidence>